<evidence type="ECO:0000256" key="7">
    <source>
        <dbReference type="ARBA" id="ARBA00029993"/>
    </source>
</evidence>
<reference evidence="10 11" key="2">
    <citation type="journal article" date="2000" name="Proc. Natl. Acad. Sci. U.S.A.">
        <title>Archaeal adaptation to higher temperatures revealed by genomic sequence of Thermoplasma volcanium.</title>
        <authorList>
            <person name="Kawashima T."/>
            <person name="Amano N."/>
            <person name="Koike H."/>
            <person name="Makino S."/>
            <person name="Higuchi S."/>
            <person name="Kawashima-Ohya Y."/>
            <person name="Watanabe K."/>
            <person name="Yamazaki M."/>
            <person name="Kanehori K."/>
            <person name="Kawamoto T."/>
            <person name="Nunoshiba T."/>
            <person name="Yamamoto Y."/>
            <person name="Aramaki H."/>
            <person name="Makino K."/>
            <person name="Suzuki M."/>
        </authorList>
    </citation>
    <scope>NUCLEOTIDE SEQUENCE [LARGE SCALE GENOMIC DNA]</scope>
    <source>
        <strain evidence="11">ATCC 51530 / DSM 4299 / JCM 9571 / NBRC 15438 / GSS1</strain>
    </source>
</reference>
<keyword evidence="11" id="KW-1185">Reference proteome</keyword>
<dbReference type="PROSITE" id="PS00815">
    <property type="entry name" value="AIPM_HOMOCIT_SYNTH_1"/>
    <property type="match status" value="1"/>
</dbReference>
<dbReference type="Pfam" id="PF00682">
    <property type="entry name" value="HMGL-like"/>
    <property type="match status" value="1"/>
</dbReference>
<dbReference type="GO" id="GO:0003852">
    <property type="term" value="F:2-isopropylmalate synthase activity"/>
    <property type="evidence" value="ECO:0007669"/>
    <property type="project" value="UniProtKB-EC"/>
</dbReference>
<dbReference type="InterPro" id="IPR002034">
    <property type="entry name" value="AIPM/Hcit_synth_CS"/>
</dbReference>
<comment type="function">
    <text evidence="1">Catalyzes the condensation of the acetyl group of acetyl-CoA with 3-methyl-2-oxobutanoate (2-oxoisovalerate) to form 3-carboxy-3-hydroxy-4-methylpentanoate (2-isopropylmalate).</text>
</comment>
<comment type="pathway">
    <text evidence="2">Amino-acid biosynthesis; L-leucine biosynthesis; L-leucine from 3-methyl-2-oxobutanoate: step 1/4.</text>
</comment>
<evidence type="ECO:0000313" key="11">
    <source>
        <dbReference type="Proteomes" id="UP000001017"/>
    </source>
</evidence>
<dbReference type="InterPro" id="IPR000891">
    <property type="entry name" value="PYR_CT"/>
</dbReference>
<comment type="similarity">
    <text evidence="8">Belongs to the alpha-IPM synthase/homocitrate synthase family.</text>
</comment>
<dbReference type="InterPro" id="IPR013785">
    <property type="entry name" value="Aldolase_TIM"/>
</dbReference>
<dbReference type="eggNOG" id="arCOG02092">
    <property type="taxonomic scope" value="Archaea"/>
</dbReference>
<dbReference type="GO" id="GO:0009098">
    <property type="term" value="P:L-leucine biosynthetic process"/>
    <property type="evidence" value="ECO:0007669"/>
    <property type="project" value="TreeGrafter"/>
</dbReference>
<name>Q97A78_THEVO</name>
<dbReference type="Proteomes" id="UP000001017">
    <property type="component" value="Chromosome"/>
</dbReference>
<reference evidence="10 11" key="1">
    <citation type="journal article" date="1999" name="Proc. Jpn. Acad.">
        <title>Determination of the complete genomic DNA sequence of Thermoplasma volvanium GSS1.</title>
        <authorList>
            <person name="Kawashima T."/>
            <person name="Yamamoto Y."/>
            <person name="Aramaki H."/>
            <person name="Nunoshiba T."/>
            <person name="Kawamoto T."/>
            <person name="Watanabe K."/>
            <person name="Yamazaki M."/>
            <person name="Kanehori K."/>
            <person name="Amano N."/>
            <person name="Ohya Y."/>
            <person name="Makino K."/>
            <person name="Suzuki M."/>
        </authorList>
    </citation>
    <scope>NUCLEOTIDE SEQUENCE [LARGE SCALE GENOMIC DNA]</scope>
    <source>
        <strain evidence="11">ATCC 51530 / DSM 4299 / JCM 9571 / NBRC 15438 / GSS1</strain>
    </source>
</reference>
<keyword evidence="4" id="KW-0028">Amino-acid biosynthesis</keyword>
<evidence type="ECO:0000256" key="5">
    <source>
        <dbReference type="ARBA" id="ARBA00022679"/>
    </source>
</evidence>
<dbReference type="STRING" id="273116.gene:9381724"/>
<accession>Q97A78</accession>
<dbReference type="PANTHER" id="PTHR10277:SF9">
    <property type="entry name" value="2-ISOPROPYLMALATE SYNTHASE 1, CHLOROPLASTIC-RELATED"/>
    <property type="match status" value="1"/>
</dbReference>
<gene>
    <name evidence="10" type="ORF">TVG0959514</name>
</gene>
<keyword evidence="5 8" id="KW-0808">Transferase</keyword>
<dbReference type="InterPro" id="IPR050073">
    <property type="entry name" value="2-IPM_HCS-like"/>
</dbReference>
<dbReference type="EMBL" id="BA000011">
    <property type="protein sequence ID" value="BAB60074.1"/>
    <property type="molecule type" value="Genomic_DNA"/>
</dbReference>
<evidence type="ECO:0000256" key="3">
    <source>
        <dbReference type="ARBA" id="ARBA00012973"/>
    </source>
</evidence>
<organism evidence="10 11">
    <name type="scientific">Thermoplasma volcanium (strain ATCC 51530 / DSM 4299 / JCM 9571 / NBRC 15438 / GSS1)</name>
    <dbReference type="NCBI Taxonomy" id="273116"/>
    <lineage>
        <taxon>Archaea</taxon>
        <taxon>Methanobacteriati</taxon>
        <taxon>Thermoplasmatota</taxon>
        <taxon>Thermoplasmata</taxon>
        <taxon>Thermoplasmatales</taxon>
        <taxon>Thermoplasmataceae</taxon>
        <taxon>Thermoplasma</taxon>
    </lineage>
</organism>
<dbReference type="GeneID" id="1442015"/>
<dbReference type="CDD" id="cd03174">
    <property type="entry name" value="DRE_TIM_metallolyase"/>
    <property type="match status" value="1"/>
</dbReference>
<dbReference type="AlphaFoldDB" id="Q97A78"/>
<dbReference type="PROSITE" id="PS00816">
    <property type="entry name" value="AIPM_HOMOCIT_SYNTH_2"/>
    <property type="match status" value="1"/>
</dbReference>
<evidence type="ECO:0000256" key="4">
    <source>
        <dbReference type="ARBA" id="ARBA00022605"/>
    </source>
</evidence>
<keyword evidence="6" id="KW-0100">Branched-chain amino acid biosynthesis</keyword>
<dbReference type="EC" id="2.3.3.13" evidence="3"/>
<dbReference type="HOGENOM" id="CLU_022158_4_2_2"/>
<dbReference type="RefSeq" id="WP_010917167.1">
    <property type="nucleotide sequence ID" value="NC_002689.2"/>
</dbReference>
<dbReference type="OrthoDB" id="6555at2157"/>
<dbReference type="PROSITE" id="PS50991">
    <property type="entry name" value="PYR_CT"/>
    <property type="match status" value="1"/>
</dbReference>
<protein>
    <recommendedName>
        <fullName evidence="3">2-isopropylmalate synthase</fullName>
        <ecNumber evidence="3">2.3.3.13</ecNumber>
    </recommendedName>
    <alternativeName>
        <fullName evidence="7">Alpha-IPM synthase</fullName>
    </alternativeName>
</protein>
<evidence type="ECO:0000256" key="2">
    <source>
        <dbReference type="ARBA" id="ARBA00004689"/>
    </source>
</evidence>
<dbReference type="SUPFAM" id="SSF51569">
    <property type="entry name" value="Aldolase"/>
    <property type="match status" value="1"/>
</dbReference>
<evidence type="ECO:0000256" key="1">
    <source>
        <dbReference type="ARBA" id="ARBA00003715"/>
    </source>
</evidence>
<dbReference type="PhylomeDB" id="Q97A78"/>
<dbReference type="KEGG" id="tvo:TVG0959514"/>
<evidence type="ECO:0000313" key="10">
    <source>
        <dbReference type="EMBL" id="BAB60074.1"/>
    </source>
</evidence>
<evidence type="ECO:0000256" key="8">
    <source>
        <dbReference type="RuleBase" id="RU003523"/>
    </source>
</evidence>
<sequence>MLTDDTLREGMQAPGIAFTLDEKIRIAQSISKSGIKRALVSYPSAHESEVEAARKITDLHLFDDTYSLGRSIKEDVDSIISTGSKVTLHLPFGDYDINKICDVVKYASDHSDSVEIAIVDMVKYEKEKIFDLAKKLWECGASIVQIPDTTGRATPKRVHDVVSYIKQNLKVKVEVHCHNDHGLAIANSIAGIEAGCDYVDTTIFGIGERNGIADTASIASYLEKAGYEDKINFEMLRKTYDLMSELILRKAGYRFFADNMPIFGRNVLSITAGTHSTSKVFPNSRVSLNVYAGSRLVASILRKNGIEPDERKVKLLVSKIKDLSSNEGRVVGEDEVLKIYGGIL</sequence>
<feature type="domain" description="Pyruvate carboxyltransferase" evidence="9">
    <location>
        <begin position="1"/>
        <end position="237"/>
    </location>
</feature>
<dbReference type="PANTHER" id="PTHR10277">
    <property type="entry name" value="HOMOCITRATE SYNTHASE-RELATED"/>
    <property type="match status" value="1"/>
</dbReference>
<proteinExistence type="inferred from homology"/>
<dbReference type="Gene3D" id="3.20.20.70">
    <property type="entry name" value="Aldolase class I"/>
    <property type="match status" value="1"/>
</dbReference>
<evidence type="ECO:0000259" key="9">
    <source>
        <dbReference type="PROSITE" id="PS50991"/>
    </source>
</evidence>
<evidence type="ECO:0000256" key="6">
    <source>
        <dbReference type="ARBA" id="ARBA00023304"/>
    </source>
</evidence>
<dbReference type="PaxDb" id="273116-14325149"/>